<dbReference type="EMBL" id="LSYV01000071">
    <property type="protein sequence ID" value="KXZ44250.1"/>
    <property type="molecule type" value="Genomic_DNA"/>
</dbReference>
<evidence type="ECO:0000313" key="2">
    <source>
        <dbReference type="EMBL" id="KXZ44250.1"/>
    </source>
</evidence>
<sequence length="96" mass="10718">MPPGTVNKPKSRALKVRREKIRTKKKLSAASEKHKTQLALLKSRNPKRERKLAKRKAALERAERPEGDVMKDVVAASSKKKASKKAVADGADEMEE</sequence>
<feature type="compositionally biased region" description="Basic residues" evidence="1">
    <location>
        <begin position="44"/>
        <end position="56"/>
    </location>
</feature>
<comment type="caution">
    <text evidence="2">The sequence shown here is derived from an EMBL/GenBank/DDBJ whole genome shotgun (WGS) entry which is preliminary data.</text>
</comment>
<dbReference type="Proteomes" id="UP000075714">
    <property type="component" value="Unassembled WGS sequence"/>
</dbReference>
<keyword evidence="3" id="KW-1185">Reference proteome</keyword>
<gene>
    <name evidence="2" type="ORF">GPECTOR_70g481</name>
</gene>
<feature type="region of interest" description="Disordered" evidence="1">
    <location>
        <begin position="1"/>
        <end position="96"/>
    </location>
</feature>
<proteinExistence type="predicted"/>
<protein>
    <submittedName>
        <fullName evidence="2">Uncharacterized protein</fullName>
    </submittedName>
</protein>
<dbReference type="AlphaFoldDB" id="A0A150G4L8"/>
<dbReference type="OrthoDB" id="542350at2759"/>
<organism evidence="2 3">
    <name type="scientific">Gonium pectorale</name>
    <name type="common">Green alga</name>
    <dbReference type="NCBI Taxonomy" id="33097"/>
    <lineage>
        <taxon>Eukaryota</taxon>
        <taxon>Viridiplantae</taxon>
        <taxon>Chlorophyta</taxon>
        <taxon>core chlorophytes</taxon>
        <taxon>Chlorophyceae</taxon>
        <taxon>CS clade</taxon>
        <taxon>Chlamydomonadales</taxon>
        <taxon>Volvocaceae</taxon>
        <taxon>Gonium</taxon>
    </lineage>
</organism>
<evidence type="ECO:0000256" key="1">
    <source>
        <dbReference type="SAM" id="MobiDB-lite"/>
    </source>
</evidence>
<feature type="compositionally biased region" description="Basic and acidic residues" evidence="1">
    <location>
        <begin position="57"/>
        <end position="71"/>
    </location>
</feature>
<reference evidence="3" key="1">
    <citation type="journal article" date="2016" name="Nat. Commun.">
        <title>The Gonium pectorale genome demonstrates co-option of cell cycle regulation during the evolution of multicellularity.</title>
        <authorList>
            <person name="Hanschen E.R."/>
            <person name="Marriage T.N."/>
            <person name="Ferris P.J."/>
            <person name="Hamaji T."/>
            <person name="Toyoda A."/>
            <person name="Fujiyama A."/>
            <person name="Neme R."/>
            <person name="Noguchi H."/>
            <person name="Minakuchi Y."/>
            <person name="Suzuki M."/>
            <person name="Kawai-Toyooka H."/>
            <person name="Smith D.R."/>
            <person name="Sparks H."/>
            <person name="Anderson J."/>
            <person name="Bakaric R."/>
            <person name="Luria V."/>
            <person name="Karger A."/>
            <person name="Kirschner M.W."/>
            <person name="Durand P.M."/>
            <person name="Michod R.E."/>
            <person name="Nozaki H."/>
            <person name="Olson B.J."/>
        </authorList>
    </citation>
    <scope>NUCLEOTIDE SEQUENCE [LARGE SCALE GENOMIC DNA]</scope>
    <source>
        <strain evidence="3">NIES-2863</strain>
    </source>
</reference>
<feature type="compositionally biased region" description="Basic residues" evidence="1">
    <location>
        <begin position="9"/>
        <end position="27"/>
    </location>
</feature>
<accession>A0A150G4L8</accession>
<evidence type="ECO:0000313" key="3">
    <source>
        <dbReference type="Proteomes" id="UP000075714"/>
    </source>
</evidence>
<name>A0A150G4L8_GONPE</name>